<sequence length="399" mass="43497">MTHYRRLRLALLLLFALAMVLPAAQPSAAQEIRAILCYQWTPNVTIDCDNLASAGEQADPPWRVSRASISDFAEFTLSDFVMLAISRESATYLTEADLERIRDYVRGGGKLLLLDPAVAGLLDETLAAPQRTMITREIIPELTRHGLFTPGVGQRPNDLPQGNTGFIVPIQSLGEAWIPQTRVGSGEHSATTLASALLGQGRVVMAPAGLNSVDVAALIGFWTCCITLIGPDLSVNAIEVTQAIQDLDNSVRLLAGKRTYVRVHVSSPTVRSGVTATLSARYRPLLFGPYIVLPPVLTPINPGGTITVKPSPNRALLHDSFLFELPASWRNLTGQFQFTARIDPANTVNDLNTSNNLLTTTISFLSGPTMHLRIYNVRYTVGNNTHLATNLHLNNLENW</sequence>
<feature type="non-terminal residue" evidence="2">
    <location>
        <position position="399"/>
    </location>
</feature>
<name>A0A426U4M9_9CHLR</name>
<reference evidence="2 3" key="1">
    <citation type="submission" date="2018-12" db="EMBL/GenBank/DDBJ databases">
        <title>Genome Sequence of Candidatus Viridilinea halotolerans isolated from saline sulfide-rich spring.</title>
        <authorList>
            <person name="Grouzdev D.S."/>
            <person name="Burganskaya E.I."/>
            <person name="Krutkina M.S."/>
            <person name="Sukhacheva M.V."/>
            <person name="Gorlenko V.M."/>
        </authorList>
    </citation>
    <scope>NUCLEOTIDE SEQUENCE [LARGE SCALE GENOMIC DNA]</scope>
    <source>
        <strain evidence="2">Chok-6</strain>
    </source>
</reference>
<organism evidence="2 3">
    <name type="scientific">Candidatus Viridilinea halotolerans</name>
    <dbReference type="NCBI Taxonomy" id="2491704"/>
    <lineage>
        <taxon>Bacteria</taxon>
        <taxon>Bacillati</taxon>
        <taxon>Chloroflexota</taxon>
        <taxon>Chloroflexia</taxon>
        <taxon>Chloroflexales</taxon>
        <taxon>Chloroflexineae</taxon>
        <taxon>Oscillochloridaceae</taxon>
        <taxon>Candidatus Viridilinea</taxon>
    </lineage>
</organism>
<protein>
    <recommendedName>
        <fullName evidence="4">CARDB domain-containing protein</fullName>
    </recommendedName>
</protein>
<dbReference type="AlphaFoldDB" id="A0A426U4M9"/>
<dbReference type="Gene3D" id="2.60.40.10">
    <property type="entry name" value="Immunoglobulins"/>
    <property type="match status" value="1"/>
</dbReference>
<evidence type="ECO:0000313" key="2">
    <source>
        <dbReference type="EMBL" id="RRR74872.1"/>
    </source>
</evidence>
<evidence type="ECO:0000313" key="3">
    <source>
        <dbReference type="Proteomes" id="UP000280307"/>
    </source>
</evidence>
<evidence type="ECO:0000256" key="1">
    <source>
        <dbReference type="SAM" id="SignalP"/>
    </source>
</evidence>
<dbReference type="EMBL" id="RSAS01000232">
    <property type="protein sequence ID" value="RRR74872.1"/>
    <property type="molecule type" value="Genomic_DNA"/>
</dbReference>
<keyword evidence="1" id="KW-0732">Signal</keyword>
<feature type="chain" id="PRO_5019379113" description="CARDB domain-containing protein" evidence="1">
    <location>
        <begin position="30"/>
        <end position="399"/>
    </location>
</feature>
<gene>
    <name evidence="2" type="ORF">EI684_06060</name>
</gene>
<dbReference type="Proteomes" id="UP000280307">
    <property type="component" value="Unassembled WGS sequence"/>
</dbReference>
<accession>A0A426U4M9</accession>
<feature type="signal peptide" evidence="1">
    <location>
        <begin position="1"/>
        <end position="29"/>
    </location>
</feature>
<proteinExistence type="predicted"/>
<dbReference type="InterPro" id="IPR013783">
    <property type="entry name" value="Ig-like_fold"/>
</dbReference>
<evidence type="ECO:0008006" key="4">
    <source>
        <dbReference type="Google" id="ProtNLM"/>
    </source>
</evidence>
<comment type="caution">
    <text evidence="2">The sequence shown here is derived from an EMBL/GenBank/DDBJ whole genome shotgun (WGS) entry which is preliminary data.</text>
</comment>